<feature type="compositionally biased region" description="Acidic residues" evidence="1">
    <location>
        <begin position="1293"/>
        <end position="1304"/>
    </location>
</feature>
<gene>
    <name evidence="3" type="ORF">B0T17DRAFT_70491</name>
</gene>
<feature type="region of interest" description="Disordered" evidence="1">
    <location>
        <begin position="206"/>
        <end position="251"/>
    </location>
</feature>
<feature type="compositionally biased region" description="Basic and acidic residues" evidence="1">
    <location>
        <begin position="1026"/>
        <end position="1036"/>
    </location>
</feature>
<feature type="compositionally biased region" description="Acidic residues" evidence="1">
    <location>
        <begin position="870"/>
        <end position="892"/>
    </location>
</feature>
<feature type="compositionally biased region" description="Acidic residues" evidence="1">
    <location>
        <begin position="652"/>
        <end position="676"/>
    </location>
</feature>
<evidence type="ECO:0000313" key="3">
    <source>
        <dbReference type="EMBL" id="KAK0636172.1"/>
    </source>
</evidence>
<comment type="caution">
    <text evidence="3">The sequence shown here is derived from an EMBL/GenBank/DDBJ whole genome shotgun (WGS) entry which is preliminary data.</text>
</comment>
<dbReference type="Proteomes" id="UP001174934">
    <property type="component" value="Unassembled WGS sequence"/>
</dbReference>
<feature type="region of interest" description="Disordered" evidence="1">
    <location>
        <begin position="1189"/>
        <end position="1221"/>
    </location>
</feature>
<evidence type="ECO:0000256" key="1">
    <source>
        <dbReference type="SAM" id="MobiDB-lite"/>
    </source>
</evidence>
<feature type="region of interest" description="Disordered" evidence="1">
    <location>
        <begin position="1251"/>
        <end position="1553"/>
    </location>
</feature>
<feature type="compositionally biased region" description="Polar residues" evidence="1">
    <location>
        <begin position="719"/>
        <end position="737"/>
    </location>
</feature>
<feature type="compositionally biased region" description="Polar residues" evidence="1">
    <location>
        <begin position="680"/>
        <end position="691"/>
    </location>
</feature>
<feature type="compositionally biased region" description="Low complexity" evidence="1">
    <location>
        <begin position="323"/>
        <end position="337"/>
    </location>
</feature>
<reference evidence="3" key="1">
    <citation type="submission" date="2023-06" db="EMBL/GenBank/DDBJ databases">
        <title>Genome-scale phylogeny and comparative genomics of the fungal order Sordariales.</title>
        <authorList>
            <consortium name="Lawrence Berkeley National Laboratory"/>
            <person name="Hensen N."/>
            <person name="Bonometti L."/>
            <person name="Westerberg I."/>
            <person name="Brannstrom I.O."/>
            <person name="Guillou S."/>
            <person name="Cros-Aarteil S."/>
            <person name="Calhoun S."/>
            <person name="Haridas S."/>
            <person name="Kuo A."/>
            <person name="Mondo S."/>
            <person name="Pangilinan J."/>
            <person name="Riley R."/>
            <person name="LaButti K."/>
            <person name="Andreopoulos B."/>
            <person name="Lipzen A."/>
            <person name="Chen C."/>
            <person name="Yanf M."/>
            <person name="Daum C."/>
            <person name="Ng V."/>
            <person name="Clum A."/>
            <person name="Steindorff A."/>
            <person name="Ohm R."/>
            <person name="Martin F."/>
            <person name="Silar P."/>
            <person name="Natvig D."/>
            <person name="Lalanne C."/>
            <person name="Gautier V."/>
            <person name="Ament-velasquez S.L."/>
            <person name="Kruys A."/>
            <person name="Hutchinson M.I."/>
            <person name="Powell A.J."/>
            <person name="Barry K."/>
            <person name="Miller A.N."/>
            <person name="Grigoriev I.V."/>
            <person name="Debuchy R."/>
            <person name="Gladieux P."/>
            <person name="Thoren M.H."/>
            <person name="Johannesson H."/>
        </authorList>
    </citation>
    <scope>NUCLEOTIDE SEQUENCE</scope>
    <source>
        <strain evidence="3">SMH3391-2</strain>
    </source>
</reference>
<feature type="region of interest" description="Disordered" evidence="1">
    <location>
        <begin position="551"/>
        <end position="770"/>
    </location>
</feature>
<feature type="compositionally biased region" description="Acidic residues" evidence="1">
    <location>
        <begin position="1458"/>
        <end position="1489"/>
    </location>
</feature>
<dbReference type="Pfam" id="PF02765">
    <property type="entry name" value="POT1"/>
    <property type="match status" value="1"/>
</dbReference>
<feature type="compositionally biased region" description="Acidic residues" evidence="1">
    <location>
        <begin position="909"/>
        <end position="933"/>
    </location>
</feature>
<sequence length="1838" mass="200943">MASLLAARTATPIAQLSPELVDQPTRVIRGQVTIVWPYNSITKVLAFLLAESDVRLRRNKGQVRIEFHGSSAKAVADCGLGGGDEVSFSLDGVEWAKDEQAGRIPGARVEWQLRFSEKLALQAKLSESSQLKSININHPEVEQPVEATPVRQQTPPPVEPEIVTFGQTPATIRRIPDIVMNEYPSPAFMKRARMSYGSLFEDGLNIFDEDGGVKGKGRKRTRFGRDSSAWRYSSQSPSPEPEGPPTPDAMDEDLADEIQIQSSPLSKSRPQMTDEGCQTSVELETEQVAPESIGTANPIPQESEVEVRSASPKHVEAATPSPEEQLSQALQEQLEAQTTPAASLEEQAVQPASKVASNGTVEPGPKKDSTTQPTTNTLFGIPSPVNPGFSMFGTSLTVPVERSSNIADQVRFGFSHTPQITQFSDAHDSFATSEPDYSKPTLEPDYGKPEAYPASYLDPPAPDKYADMQSYTDAAEEELESAQGRTLPEPPIAEEYERGPWEMATQSPHYNTIEGGHFGIDALNEGTRIIVEEPLLHSDRITVGQVPAGFRSYGLPPNDTAPEDQPMDDAREEIVPVDEDLVDNDETRDYSEDDIGVEDEEDAEYDELGQELEVGDYDQRNYNMPADDDEGLSAEDDEIQQETADRYGEGDVYSDEEDGWDDDEEYGSEDSYDEEGDPHTQPSHMTRTPSAPQEPVVISLLSDSEDDDEPPPPPRKPTASLSTVQQNPSSQDQSAETGAQHLTALARPPAGGAAQMAPMEEPHLESVSQGAWDIVKEELLAAIVDDRTSSTRNSPDNTELHAADTTAASGQDTILHRNQLLSTATANEPRPRDQEQIATDDESGSDLDDAKSSASSSLFVSQFQAHISDAEDDDMEGEDNDVELSDGEDEEASDKSDEPLVGQIRFEDIVSEEISEDEHSESDGEGEESEEQVVEQAIADAAAGGSVEVENVSLISDDEDEDEEEEKNELSAVAVSDDDFVDMEEGVEAGEVEVLEEAEGVEELEEAEEAEDVEEVQEIDDDEHSEEIVEIEKVEEAAEVAEVDEEAERLEDQIRTTETGQFVEELNSPKEAEEHSAVTQPKSNNVAEETRQEDIEMADATLLTPEASFQQIHQPFGLQDLDTRGPNAPALDISQIFPSGTSHNPFLGDTEMLVQQEERFEISVTQYSEAERLEVSQLTSVFISEHQTHSSAVAASSPPQTQSFGSHSLPHDPGSEMEDVSSPPLVAEAQADQMIPQHSTVVEIEEHIETQISDHEMDTSPDVNYPSLPEIKDVSTTHPDVTNGKLESGTEERQDEDANMELDVDYPSLSGSKDNSTSLTDVAMEPENGPEEGSVQDMDHELEATDGTSQQGPMPEKPTQPADQDMDDVRSAESQHDVDEDQSIKDDGAYTVPSPELLSESDSTEPEAGSAKDLGSPFQPEAEYEREDVTDSEVGGPSKEDHAAPRTPEVVCLSPSYEEPEGEKPEDEEPEDEELKDEEPNGEEPEDANDISPGQFKSPSNRNKTRPTLTVTGPSKDNIKEVITVQPMSSPTRAESPNPHIIQTRSRTTSPDVSVRLARQGVAESQASTRSRATTPDISINLARQAVGSKRGKRQHAAEPLRISPRVTRRRSSSLQMSINSEMEEDNSVSLAKASLASPSKLSTTTDGEGSPTVTKTELTRRLRDLPECVALKSLRTHVDKALNVVAIVTSQPTQPTRAKGGPREYMMSFHVTDPSTAPNHVHEVQLYRPHKESLPVVKPGDAVLLQRFQVKSLSKKGFGLRTQAESSAWAVFESSEEGEDDGMSPQIKGPPVEDYEKYGEYMGLLKAWYRGVMADDGARGKLEKANKKFEELDGKGN</sequence>
<dbReference type="InterPro" id="IPR011564">
    <property type="entry name" value="Telomer_end-bd_POT1/Cdc13"/>
</dbReference>
<feature type="region of interest" description="Disordered" evidence="1">
    <location>
        <begin position="786"/>
        <end position="972"/>
    </location>
</feature>
<feature type="compositionally biased region" description="Acidic residues" evidence="1">
    <location>
        <begin position="591"/>
        <end position="616"/>
    </location>
</feature>
<dbReference type="SUPFAM" id="SSF50249">
    <property type="entry name" value="Nucleic acid-binding proteins"/>
    <property type="match status" value="1"/>
</dbReference>
<feature type="compositionally biased region" description="Acidic residues" evidence="1">
    <location>
        <begin position="626"/>
        <end position="640"/>
    </location>
</feature>
<feature type="compositionally biased region" description="Acidic residues" evidence="1">
    <location>
        <begin position="998"/>
        <end position="1025"/>
    </location>
</feature>
<feature type="region of interest" description="Disordered" evidence="1">
    <location>
        <begin position="998"/>
        <end position="1090"/>
    </location>
</feature>
<dbReference type="GO" id="GO:0003677">
    <property type="term" value="F:DNA binding"/>
    <property type="evidence" value="ECO:0007669"/>
    <property type="project" value="InterPro"/>
</dbReference>
<feature type="compositionally biased region" description="Low complexity" evidence="1">
    <location>
        <begin position="1628"/>
        <end position="1646"/>
    </location>
</feature>
<feature type="compositionally biased region" description="Acidic residues" evidence="1">
    <location>
        <begin position="1422"/>
        <end position="1431"/>
    </location>
</feature>
<feature type="compositionally biased region" description="Acidic residues" evidence="1">
    <location>
        <begin position="838"/>
        <end position="847"/>
    </location>
</feature>
<feature type="compositionally biased region" description="Basic and acidic residues" evidence="1">
    <location>
        <begin position="1367"/>
        <end position="1388"/>
    </location>
</feature>
<dbReference type="SMART" id="SM00976">
    <property type="entry name" value="Telo_bind"/>
    <property type="match status" value="1"/>
</dbReference>
<feature type="compositionally biased region" description="Pro residues" evidence="1">
    <location>
        <begin position="238"/>
        <end position="247"/>
    </location>
</feature>
<evidence type="ECO:0000259" key="2">
    <source>
        <dbReference type="SMART" id="SM00976"/>
    </source>
</evidence>
<feature type="compositionally biased region" description="Acidic residues" evidence="1">
    <location>
        <begin position="1037"/>
        <end position="1049"/>
    </location>
</feature>
<dbReference type="InterPro" id="IPR012340">
    <property type="entry name" value="NA-bd_OB-fold"/>
</dbReference>
<dbReference type="Gene3D" id="2.40.50.140">
    <property type="entry name" value="Nucleic acid-binding proteins"/>
    <property type="match status" value="1"/>
</dbReference>
<feature type="compositionally biased region" description="Low complexity" evidence="1">
    <location>
        <begin position="746"/>
        <end position="759"/>
    </location>
</feature>
<dbReference type="EMBL" id="JAULSR010000001">
    <property type="protein sequence ID" value="KAK0636172.1"/>
    <property type="molecule type" value="Genomic_DNA"/>
</dbReference>
<feature type="compositionally biased region" description="Polar residues" evidence="1">
    <location>
        <begin position="1526"/>
        <end position="1552"/>
    </location>
</feature>
<feature type="domain" description="Telomeric single stranded DNA binding POT1/Cdc13" evidence="2">
    <location>
        <begin position="1669"/>
        <end position="1811"/>
    </location>
</feature>
<feature type="compositionally biased region" description="Polar residues" evidence="1">
    <location>
        <begin position="1077"/>
        <end position="1087"/>
    </location>
</feature>
<feature type="region of interest" description="Disordered" evidence="1">
    <location>
        <begin position="285"/>
        <end position="386"/>
    </location>
</feature>
<accession>A0AA40CF35</accession>
<dbReference type="GO" id="GO:0000781">
    <property type="term" value="C:chromosome, telomeric region"/>
    <property type="evidence" value="ECO:0007669"/>
    <property type="project" value="InterPro"/>
</dbReference>
<feature type="compositionally biased region" description="Polar residues" evidence="1">
    <location>
        <begin position="1309"/>
        <end position="1320"/>
    </location>
</feature>
<feature type="region of interest" description="Disordered" evidence="1">
    <location>
        <begin position="1586"/>
        <end position="1659"/>
    </location>
</feature>
<feature type="compositionally biased region" description="Acidic residues" evidence="1">
    <location>
        <begin position="956"/>
        <end position="967"/>
    </location>
</feature>
<keyword evidence="4" id="KW-1185">Reference proteome</keyword>
<evidence type="ECO:0000313" key="4">
    <source>
        <dbReference type="Proteomes" id="UP001174934"/>
    </source>
</evidence>
<protein>
    <recommendedName>
        <fullName evidence="2">Telomeric single stranded DNA binding POT1/Cdc13 domain-containing protein</fullName>
    </recommendedName>
</protein>
<proteinExistence type="predicted"/>
<name>A0AA40CF35_9PEZI</name>
<feature type="compositionally biased region" description="Basic and acidic residues" evidence="1">
    <location>
        <begin position="1067"/>
        <end position="1076"/>
    </location>
</feature>
<dbReference type="CDD" id="cd04497">
    <property type="entry name" value="hPOT1_OB1_like"/>
    <property type="match status" value="1"/>
</dbReference>
<feature type="compositionally biased region" description="Polar residues" evidence="1">
    <location>
        <begin position="1495"/>
        <end position="1515"/>
    </location>
</feature>
<organism evidence="3 4">
    <name type="scientific">Bombardia bombarda</name>
    <dbReference type="NCBI Taxonomy" id="252184"/>
    <lineage>
        <taxon>Eukaryota</taxon>
        <taxon>Fungi</taxon>
        <taxon>Dikarya</taxon>
        <taxon>Ascomycota</taxon>
        <taxon>Pezizomycotina</taxon>
        <taxon>Sordariomycetes</taxon>
        <taxon>Sordariomycetidae</taxon>
        <taxon>Sordariales</taxon>
        <taxon>Lasiosphaeriaceae</taxon>
        <taxon>Bombardia</taxon>
    </lineage>
</organism>
<dbReference type="GO" id="GO:0000723">
    <property type="term" value="P:telomere maintenance"/>
    <property type="evidence" value="ECO:0007669"/>
    <property type="project" value="InterPro"/>
</dbReference>
<feature type="compositionally biased region" description="Acidic residues" evidence="1">
    <location>
        <begin position="575"/>
        <end position="584"/>
    </location>
</feature>
<feature type="compositionally biased region" description="Polar residues" evidence="1">
    <location>
        <begin position="1189"/>
        <end position="1206"/>
    </location>
</feature>